<dbReference type="Pfam" id="PF04389">
    <property type="entry name" value="Peptidase_M28"/>
    <property type="match status" value="1"/>
</dbReference>
<dbReference type="PaxDb" id="55529-EKX38357"/>
<dbReference type="OrthoDB" id="3907302at2759"/>
<dbReference type="EMBL" id="JH993049">
    <property type="protein sequence ID" value="EKX38357.1"/>
    <property type="molecule type" value="Genomic_DNA"/>
</dbReference>
<dbReference type="RefSeq" id="XP_005825337.1">
    <property type="nucleotide sequence ID" value="XM_005825280.1"/>
</dbReference>
<proteinExistence type="predicted"/>
<dbReference type="InterPro" id="IPR007484">
    <property type="entry name" value="Peptidase_M28"/>
</dbReference>
<dbReference type="Gene3D" id="3.40.630.10">
    <property type="entry name" value="Zn peptidases"/>
    <property type="match status" value="1"/>
</dbReference>
<reference evidence="4 6" key="1">
    <citation type="journal article" date="2012" name="Nature">
        <title>Algal genomes reveal evolutionary mosaicism and the fate of nucleomorphs.</title>
        <authorList>
            <consortium name="DOE Joint Genome Institute"/>
            <person name="Curtis B.A."/>
            <person name="Tanifuji G."/>
            <person name="Burki F."/>
            <person name="Gruber A."/>
            <person name="Irimia M."/>
            <person name="Maruyama S."/>
            <person name="Arias M.C."/>
            <person name="Ball S.G."/>
            <person name="Gile G.H."/>
            <person name="Hirakawa Y."/>
            <person name="Hopkins J.F."/>
            <person name="Kuo A."/>
            <person name="Rensing S.A."/>
            <person name="Schmutz J."/>
            <person name="Symeonidi A."/>
            <person name="Elias M."/>
            <person name="Eveleigh R.J."/>
            <person name="Herman E.K."/>
            <person name="Klute M.J."/>
            <person name="Nakayama T."/>
            <person name="Obornik M."/>
            <person name="Reyes-Prieto A."/>
            <person name="Armbrust E.V."/>
            <person name="Aves S.J."/>
            <person name="Beiko R.G."/>
            <person name="Coutinho P."/>
            <person name="Dacks J.B."/>
            <person name="Durnford D.G."/>
            <person name="Fast N.M."/>
            <person name="Green B.R."/>
            <person name="Grisdale C.J."/>
            <person name="Hempel F."/>
            <person name="Henrissat B."/>
            <person name="Hoppner M.P."/>
            <person name="Ishida K."/>
            <person name="Kim E."/>
            <person name="Koreny L."/>
            <person name="Kroth P.G."/>
            <person name="Liu Y."/>
            <person name="Malik S.B."/>
            <person name="Maier U.G."/>
            <person name="McRose D."/>
            <person name="Mock T."/>
            <person name="Neilson J.A."/>
            <person name="Onodera N.T."/>
            <person name="Poole A.M."/>
            <person name="Pritham E.J."/>
            <person name="Richards T.A."/>
            <person name="Rocap G."/>
            <person name="Roy S.W."/>
            <person name="Sarai C."/>
            <person name="Schaack S."/>
            <person name="Shirato S."/>
            <person name="Slamovits C.H."/>
            <person name="Spencer D.F."/>
            <person name="Suzuki S."/>
            <person name="Worden A.Z."/>
            <person name="Zauner S."/>
            <person name="Barry K."/>
            <person name="Bell C."/>
            <person name="Bharti A.K."/>
            <person name="Crow J.A."/>
            <person name="Grimwood J."/>
            <person name="Kramer R."/>
            <person name="Lindquist E."/>
            <person name="Lucas S."/>
            <person name="Salamov A."/>
            <person name="McFadden G.I."/>
            <person name="Lane C.E."/>
            <person name="Keeling P.J."/>
            <person name="Gray M.W."/>
            <person name="Grigoriev I.V."/>
            <person name="Archibald J.M."/>
        </authorList>
    </citation>
    <scope>NUCLEOTIDE SEQUENCE</scope>
    <source>
        <strain evidence="4 6">CCMP2712</strain>
    </source>
</reference>
<reference evidence="5" key="3">
    <citation type="submission" date="2016-03" db="UniProtKB">
        <authorList>
            <consortium name="EnsemblProtists"/>
        </authorList>
    </citation>
    <scope>IDENTIFICATION</scope>
</reference>
<dbReference type="GO" id="GO:0008270">
    <property type="term" value="F:zinc ion binding"/>
    <property type="evidence" value="ECO:0007669"/>
    <property type="project" value="TreeGrafter"/>
</dbReference>
<dbReference type="OMA" id="HIESHPP"/>
<dbReference type="GeneID" id="17295152"/>
<feature type="domain" description="Peptidase M28" evidence="3">
    <location>
        <begin position="2"/>
        <end position="159"/>
    </location>
</feature>
<dbReference type="eggNOG" id="KOG3946">
    <property type="taxonomic scope" value="Eukaryota"/>
</dbReference>
<evidence type="ECO:0000259" key="3">
    <source>
        <dbReference type="Pfam" id="PF04389"/>
    </source>
</evidence>
<dbReference type="GO" id="GO:0016603">
    <property type="term" value="F:glutaminyl-peptide cyclotransferase activity"/>
    <property type="evidence" value="ECO:0007669"/>
    <property type="project" value="TreeGrafter"/>
</dbReference>
<keyword evidence="1" id="KW-0808">Transferase</keyword>
<accession>L1IQL8</accession>
<dbReference type="PANTHER" id="PTHR12283:SF6">
    <property type="entry name" value="GLUTAMINYL-PEPTIDE CYCLOTRANSFERASE-RELATED"/>
    <property type="match status" value="1"/>
</dbReference>
<protein>
    <recommendedName>
        <fullName evidence="3">Peptidase M28 domain-containing protein</fullName>
    </recommendedName>
</protein>
<organism evidence="4">
    <name type="scientific">Guillardia theta (strain CCMP2712)</name>
    <name type="common">Cryptophyte</name>
    <dbReference type="NCBI Taxonomy" id="905079"/>
    <lineage>
        <taxon>Eukaryota</taxon>
        <taxon>Cryptophyceae</taxon>
        <taxon>Pyrenomonadales</taxon>
        <taxon>Geminigeraceae</taxon>
        <taxon>Guillardia</taxon>
    </lineage>
</organism>
<keyword evidence="6" id="KW-1185">Reference proteome</keyword>
<gene>
    <name evidence="4" type="ORF">GUITHDRAFT_154732</name>
</gene>
<evidence type="ECO:0000256" key="1">
    <source>
        <dbReference type="ARBA" id="ARBA00022679"/>
    </source>
</evidence>
<dbReference type="SUPFAM" id="SSF53187">
    <property type="entry name" value="Zn-dependent exopeptidases"/>
    <property type="match status" value="1"/>
</dbReference>
<dbReference type="EnsemblProtists" id="EKX38357">
    <property type="protein sequence ID" value="EKX38357"/>
    <property type="gene ID" value="GUITHDRAFT_154732"/>
</dbReference>
<dbReference type="InterPro" id="IPR040234">
    <property type="entry name" value="QC/QCL"/>
</dbReference>
<evidence type="ECO:0000256" key="2">
    <source>
        <dbReference type="ARBA" id="ARBA00023315"/>
    </source>
</evidence>
<sequence>MIFFDGEESFKRWTPTDSLYGSRHLASSWERQLDPFRPGKPRLDGMRLLVLLDLIGGSRSTFVSHHKSTSLVFQRLQLVEQSLRRESLLRARGGSPTSSFFASSGSRETIQDDHIPFLKRKVPVLHLIPSPFPPFWHTTRDTLEAIDRDAVADFAMILKTFLFDLYGLIVRKRSVSSLPPLQPRPPPRLGSFSR</sequence>
<dbReference type="KEGG" id="gtt:GUITHDRAFT_154732"/>
<name>L1IQL8_GUITC</name>
<dbReference type="AlphaFoldDB" id="L1IQL8"/>
<evidence type="ECO:0000313" key="5">
    <source>
        <dbReference type="EnsemblProtists" id="EKX38357"/>
    </source>
</evidence>
<reference evidence="6" key="2">
    <citation type="submission" date="2012-11" db="EMBL/GenBank/DDBJ databases">
        <authorList>
            <person name="Kuo A."/>
            <person name="Curtis B.A."/>
            <person name="Tanifuji G."/>
            <person name="Burki F."/>
            <person name="Gruber A."/>
            <person name="Irimia M."/>
            <person name="Maruyama S."/>
            <person name="Arias M.C."/>
            <person name="Ball S.G."/>
            <person name="Gile G.H."/>
            <person name="Hirakawa Y."/>
            <person name="Hopkins J.F."/>
            <person name="Rensing S.A."/>
            <person name="Schmutz J."/>
            <person name="Symeonidi A."/>
            <person name="Elias M."/>
            <person name="Eveleigh R.J."/>
            <person name="Herman E.K."/>
            <person name="Klute M.J."/>
            <person name="Nakayama T."/>
            <person name="Obornik M."/>
            <person name="Reyes-Prieto A."/>
            <person name="Armbrust E.V."/>
            <person name="Aves S.J."/>
            <person name="Beiko R.G."/>
            <person name="Coutinho P."/>
            <person name="Dacks J.B."/>
            <person name="Durnford D.G."/>
            <person name="Fast N.M."/>
            <person name="Green B.R."/>
            <person name="Grisdale C."/>
            <person name="Hempe F."/>
            <person name="Henrissat B."/>
            <person name="Hoppner M.P."/>
            <person name="Ishida K.-I."/>
            <person name="Kim E."/>
            <person name="Koreny L."/>
            <person name="Kroth P.G."/>
            <person name="Liu Y."/>
            <person name="Malik S.-B."/>
            <person name="Maier U.G."/>
            <person name="McRose D."/>
            <person name="Mock T."/>
            <person name="Neilson J.A."/>
            <person name="Onodera N.T."/>
            <person name="Poole A.M."/>
            <person name="Pritham E.J."/>
            <person name="Richards T.A."/>
            <person name="Rocap G."/>
            <person name="Roy S.W."/>
            <person name="Sarai C."/>
            <person name="Schaack S."/>
            <person name="Shirato S."/>
            <person name="Slamovits C.H."/>
            <person name="Spencer D.F."/>
            <person name="Suzuki S."/>
            <person name="Worden A.Z."/>
            <person name="Zauner S."/>
            <person name="Barry K."/>
            <person name="Bell C."/>
            <person name="Bharti A.K."/>
            <person name="Crow J.A."/>
            <person name="Grimwood J."/>
            <person name="Kramer R."/>
            <person name="Lindquist E."/>
            <person name="Lucas S."/>
            <person name="Salamov A."/>
            <person name="McFadden G.I."/>
            <person name="Lane C.E."/>
            <person name="Keeling P.J."/>
            <person name="Gray M.W."/>
            <person name="Grigoriev I.V."/>
            <person name="Archibald J.M."/>
        </authorList>
    </citation>
    <scope>NUCLEOTIDE SEQUENCE</scope>
    <source>
        <strain evidence="6">CCMP2712</strain>
    </source>
</reference>
<dbReference type="Proteomes" id="UP000011087">
    <property type="component" value="Unassembled WGS sequence"/>
</dbReference>
<evidence type="ECO:0000313" key="4">
    <source>
        <dbReference type="EMBL" id="EKX38357.1"/>
    </source>
</evidence>
<dbReference type="PANTHER" id="PTHR12283">
    <property type="entry name" value="GLUTAMINYL-PEPTIDE CYCLOTRANSFERASE"/>
    <property type="match status" value="1"/>
</dbReference>
<keyword evidence="2" id="KW-0012">Acyltransferase</keyword>
<dbReference type="HOGENOM" id="CLU_045003_1_1_1"/>
<evidence type="ECO:0000313" key="6">
    <source>
        <dbReference type="Proteomes" id="UP000011087"/>
    </source>
</evidence>